<gene>
    <name evidence="2" type="ORF">F3Y22_tig00008610pilonHSYRG00004</name>
</gene>
<dbReference type="CDD" id="cd06222">
    <property type="entry name" value="RNase_H_like"/>
    <property type="match status" value="1"/>
</dbReference>
<dbReference type="Pfam" id="PF13456">
    <property type="entry name" value="RVT_3"/>
    <property type="match status" value="1"/>
</dbReference>
<name>A0A6A3C9Y1_HIBSY</name>
<keyword evidence="3" id="KW-1185">Reference proteome</keyword>
<dbReference type="Proteomes" id="UP000436088">
    <property type="component" value="Unassembled WGS sequence"/>
</dbReference>
<accession>A0A6A3C9Y1</accession>
<reference evidence="2" key="1">
    <citation type="submission" date="2019-09" db="EMBL/GenBank/DDBJ databases">
        <title>Draft genome information of white flower Hibiscus syriacus.</title>
        <authorList>
            <person name="Kim Y.-M."/>
        </authorList>
    </citation>
    <scope>NUCLEOTIDE SEQUENCE [LARGE SCALE GENOMIC DNA]</scope>
    <source>
        <strain evidence="2">YM2019G1</strain>
    </source>
</reference>
<dbReference type="EMBL" id="VEPZ02000417">
    <property type="protein sequence ID" value="KAE8725546.1"/>
    <property type="molecule type" value="Genomic_DNA"/>
</dbReference>
<proteinExistence type="predicted"/>
<dbReference type="PANTHER" id="PTHR47723">
    <property type="entry name" value="OS05G0353850 PROTEIN"/>
    <property type="match status" value="1"/>
</dbReference>
<sequence>MVDPANVRAIEFNALLEAEKVAEATKQAIKRKIAQAASVDFQSRSLPAKLKIASDDPEDVKPHLFEFLDGDIVSWIEKNLRQPRYYPLVEDDWDLYFGSMMWCIWTRRNRIIFIWSLWRMGVYCSDSLDSLMKYVWRWQEDSNGGLIGCRRRVEVLSVRLRLLVGCSLIRMVRGILQRVSRLVEESCAIIWGMAYRLFKVYSYCSVFDKELWGIYMGLCVAWDRNYRRIIVESDNKEVITLLHSKIEVGRFSPVLLHIRALISREWQLSYQFVPREGNKVAHGSTKLAWSSLAALALHEEVPDELWLEIEEDSRGIV</sequence>
<protein>
    <submittedName>
        <fullName evidence="2">Peroxidase 5-like</fullName>
    </submittedName>
</protein>
<dbReference type="InterPro" id="IPR044730">
    <property type="entry name" value="RNase_H-like_dom_plant"/>
</dbReference>
<feature type="domain" description="RNase H type-1" evidence="1">
    <location>
        <begin position="205"/>
        <end position="283"/>
    </location>
</feature>
<organism evidence="2 3">
    <name type="scientific">Hibiscus syriacus</name>
    <name type="common">Rose of Sharon</name>
    <dbReference type="NCBI Taxonomy" id="106335"/>
    <lineage>
        <taxon>Eukaryota</taxon>
        <taxon>Viridiplantae</taxon>
        <taxon>Streptophyta</taxon>
        <taxon>Embryophyta</taxon>
        <taxon>Tracheophyta</taxon>
        <taxon>Spermatophyta</taxon>
        <taxon>Magnoliopsida</taxon>
        <taxon>eudicotyledons</taxon>
        <taxon>Gunneridae</taxon>
        <taxon>Pentapetalae</taxon>
        <taxon>rosids</taxon>
        <taxon>malvids</taxon>
        <taxon>Malvales</taxon>
        <taxon>Malvaceae</taxon>
        <taxon>Malvoideae</taxon>
        <taxon>Hibiscus</taxon>
    </lineage>
</organism>
<dbReference type="InterPro" id="IPR012337">
    <property type="entry name" value="RNaseH-like_sf"/>
</dbReference>
<dbReference type="PANTHER" id="PTHR47723:SF19">
    <property type="entry name" value="POLYNUCLEOTIDYL TRANSFERASE, RIBONUCLEASE H-LIKE SUPERFAMILY PROTEIN"/>
    <property type="match status" value="1"/>
</dbReference>
<comment type="caution">
    <text evidence="2">The sequence shown here is derived from an EMBL/GenBank/DDBJ whole genome shotgun (WGS) entry which is preliminary data.</text>
</comment>
<dbReference type="GO" id="GO:0004601">
    <property type="term" value="F:peroxidase activity"/>
    <property type="evidence" value="ECO:0007669"/>
    <property type="project" value="UniProtKB-KW"/>
</dbReference>
<evidence type="ECO:0000313" key="3">
    <source>
        <dbReference type="Proteomes" id="UP000436088"/>
    </source>
</evidence>
<dbReference type="GO" id="GO:0003676">
    <property type="term" value="F:nucleic acid binding"/>
    <property type="evidence" value="ECO:0007669"/>
    <property type="project" value="InterPro"/>
</dbReference>
<dbReference type="GO" id="GO:0004523">
    <property type="term" value="F:RNA-DNA hybrid ribonuclease activity"/>
    <property type="evidence" value="ECO:0007669"/>
    <property type="project" value="InterPro"/>
</dbReference>
<dbReference type="InterPro" id="IPR036397">
    <property type="entry name" value="RNaseH_sf"/>
</dbReference>
<dbReference type="SUPFAM" id="SSF53098">
    <property type="entry name" value="Ribonuclease H-like"/>
    <property type="match status" value="1"/>
</dbReference>
<dbReference type="InterPro" id="IPR002156">
    <property type="entry name" value="RNaseH_domain"/>
</dbReference>
<evidence type="ECO:0000313" key="2">
    <source>
        <dbReference type="EMBL" id="KAE8725546.1"/>
    </source>
</evidence>
<dbReference type="Gene3D" id="3.30.420.10">
    <property type="entry name" value="Ribonuclease H-like superfamily/Ribonuclease H"/>
    <property type="match status" value="1"/>
</dbReference>
<dbReference type="InterPro" id="IPR053151">
    <property type="entry name" value="RNase_H-like"/>
</dbReference>
<evidence type="ECO:0000259" key="1">
    <source>
        <dbReference type="Pfam" id="PF13456"/>
    </source>
</evidence>
<dbReference type="AlphaFoldDB" id="A0A6A3C9Y1"/>